<dbReference type="GO" id="GO:0000175">
    <property type="term" value="F:3'-5'-RNA exonuclease activity"/>
    <property type="evidence" value="ECO:0007669"/>
    <property type="project" value="TreeGrafter"/>
</dbReference>
<dbReference type="GO" id="GO:0003723">
    <property type="term" value="F:RNA binding"/>
    <property type="evidence" value="ECO:0007669"/>
    <property type="project" value="UniProtKB-UniRule"/>
</dbReference>
<dbReference type="Gene3D" id="3.30.230.70">
    <property type="entry name" value="GHMP Kinase, N-terminal domain"/>
    <property type="match status" value="2"/>
</dbReference>
<keyword evidence="4 9" id="KW-0808">Transferase</keyword>
<dbReference type="Proteomes" id="UP000052015">
    <property type="component" value="Unassembled WGS sequence"/>
</dbReference>
<dbReference type="PATRIC" id="fig|908809.3.peg.1196"/>
<evidence type="ECO:0000256" key="5">
    <source>
        <dbReference type="ARBA" id="ARBA00022695"/>
    </source>
</evidence>
<dbReference type="InterPro" id="IPR027408">
    <property type="entry name" value="PNPase/RNase_PH_dom_sf"/>
</dbReference>
<dbReference type="CDD" id="cd11364">
    <property type="entry name" value="RNase_PH_PNPase_2"/>
    <property type="match status" value="1"/>
</dbReference>
<dbReference type="GO" id="GO:0006396">
    <property type="term" value="P:RNA processing"/>
    <property type="evidence" value="ECO:0007669"/>
    <property type="project" value="InterPro"/>
</dbReference>
<organism evidence="11 12">
    <name type="scientific">Caloramator mitchellensis</name>
    <dbReference type="NCBI Taxonomy" id="908809"/>
    <lineage>
        <taxon>Bacteria</taxon>
        <taxon>Bacillati</taxon>
        <taxon>Bacillota</taxon>
        <taxon>Clostridia</taxon>
        <taxon>Eubacteriales</taxon>
        <taxon>Clostridiaceae</taxon>
        <taxon>Caloramator</taxon>
    </lineage>
</organism>
<dbReference type="NCBIfam" id="NF008805">
    <property type="entry name" value="PRK11824.1"/>
    <property type="match status" value="1"/>
</dbReference>
<dbReference type="GO" id="GO:0000287">
    <property type="term" value="F:magnesium ion binding"/>
    <property type="evidence" value="ECO:0007669"/>
    <property type="project" value="UniProtKB-UniRule"/>
</dbReference>
<dbReference type="Pfam" id="PF03725">
    <property type="entry name" value="RNase_PH_C"/>
    <property type="match status" value="2"/>
</dbReference>
<dbReference type="InterPro" id="IPR012162">
    <property type="entry name" value="PNPase"/>
</dbReference>
<dbReference type="PANTHER" id="PTHR11252:SF0">
    <property type="entry name" value="POLYRIBONUCLEOTIDE NUCLEOTIDYLTRANSFERASE 1, MITOCHONDRIAL"/>
    <property type="match status" value="1"/>
</dbReference>
<dbReference type="FunFam" id="3.30.1370.10:FF:000001">
    <property type="entry name" value="Polyribonucleotide nucleotidyltransferase"/>
    <property type="match status" value="1"/>
</dbReference>
<dbReference type="SUPFAM" id="SSF54791">
    <property type="entry name" value="Eukaryotic type KH-domain (KH-domain type I)"/>
    <property type="match status" value="1"/>
</dbReference>
<dbReference type="EC" id="2.7.7.8" evidence="9"/>
<dbReference type="OrthoDB" id="9804305at2"/>
<evidence type="ECO:0000259" key="10">
    <source>
        <dbReference type="PROSITE" id="PS50126"/>
    </source>
</evidence>
<evidence type="ECO:0000256" key="6">
    <source>
        <dbReference type="ARBA" id="ARBA00022723"/>
    </source>
</evidence>
<dbReference type="InterPro" id="IPR001247">
    <property type="entry name" value="ExoRNase_PH_dom1"/>
</dbReference>
<dbReference type="NCBIfam" id="TIGR03591">
    <property type="entry name" value="polynuc_phos"/>
    <property type="match status" value="1"/>
</dbReference>
<dbReference type="Gene3D" id="3.30.1370.10">
    <property type="entry name" value="K Homology domain, type 1"/>
    <property type="match status" value="1"/>
</dbReference>
<dbReference type="Pfam" id="PF01138">
    <property type="entry name" value="RNase_PH"/>
    <property type="match status" value="2"/>
</dbReference>
<comment type="function">
    <text evidence="9">Involved in mRNA degradation. Catalyzes the phosphorolysis of single-stranded polyribonucleotides processively in the 3'- to 5'-direction.</text>
</comment>
<dbReference type="InterPro" id="IPR003029">
    <property type="entry name" value="S1_domain"/>
</dbReference>
<dbReference type="PROSITE" id="PS50126">
    <property type="entry name" value="S1"/>
    <property type="match status" value="1"/>
</dbReference>
<evidence type="ECO:0000256" key="7">
    <source>
        <dbReference type="ARBA" id="ARBA00022842"/>
    </source>
</evidence>
<keyword evidence="8 9" id="KW-0694">RNA-binding</keyword>
<proteinExistence type="inferred from homology"/>
<evidence type="ECO:0000256" key="1">
    <source>
        <dbReference type="ARBA" id="ARBA00004496"/>
    </source>
</evidence>
<dbReference type="FunFam" id="3.30.230.70:FF:000001">
    <property type="entry name" value="Polyribonucleotide nucleotidyltransferase"/>
    <property type="match status" value="1"/>
</dbReference>
<evidence type="ECO:0000313" key="12">
    <source>
        <dbReference type="Proteomes" id="UP000052015"/>
    </source>
</evidence>
<dbReference type="GO" id="GO:0006402">
    <property type="term" value="P:mRNA catabolic process"/>
    <property type="evidence" value="ECO:0007669"/>
    <property type="project" value="UniProtKB-UniRule"/>
</dbReference>
<dbReference type="InterPro" id="IPR036456">
    <property type="entry name" value="PNPase_PH_RNA-bd_sf"/>
</dbReference>
<evidence type="ECO:0000256" key="9">
    <source>
        <dbReference type="HAMAP-Rule" id="MF_01595"/>
    </source>
</evidence>
<evidence type="ECO:0000256" key="3">
    <source>
        <dbReference type="ARBA" id="ARBA00022490"/>
    </source>
</evidence>
<dbReference type="CDD" id="cd02393">
    <property type="entry name" value="KH-I_PNPase"/>
    <property type="match status" value="1"/>
</dbReference>
<feature type="binding site" evidence="9">
    <location>
        <position position="485"/>
    </location>
    <ligand>
        <name>Mg(2+)</name>
        <dbReference type="ChEBI" id="CHEBI:18420"/>
    </ligand>
</feature>
<dbReference type="PANTHER" id="PTHR11252">
    <property type="entry name" value="POLYRIBONUCLEOTIDE NUCLEOTIDYLTRANSFERASE"/>
    <property type="match status" value="1"/>
</dbReference>
<gene>
    <name evidence="11" type="primary">pnp_1</name>
    <name evidence="9" type="synonym">pnp</name>
    <name evidence="11" type="ORF">ABG79_01187</name>
</gene>
<dbReference type="InterPro" id="IPR004088">
    <property type="entry name" value="KH_dom_type_1"/>
</dbReference>
<evidence type="ECO:0000313" key="11">
    <source>
        <dbReference type="EMBL" id="KRQ86997.1"/>
    </source>
</evidence>
<evidence type="ECO:0000256" key="2">
    <source>
        <dbReference type="ARBA" id="ARBA00007404"/>
    </source>
</evidence>
<dbReference type="AlphaFoldDB" id="A0A0R3K1Z7"/>
<dbReference type="RefSeq" id="WP_057978105.1">
    <property type="nucleotide sequence ID" value="NZ_LKHP01000005.1"/>
</dbReference>
<dbReference type="InterPro" id="IPR036345">
    <property type="entry name" value="ExoRNase_PH_dom2_sf"/>
</dbReference>
<dbReference type="SUPFAM" id="SSF46915">
    <property type="entry name" value="Polynucleotide phosphorylase/guanosine pentaphosphate synthase (PNPase/GPSI), domain 3"/>
    <property type="match status" value="1"/>
</dbReference>
<dbReference type="InterPro" id="IPR036612">
    <property type="entry name" value="KH_dom_type_1_sf"/>
</dbReference>
<dbReference type="HAMAP" id="MF_01595">
    <property type="entry name" value="PNPase"/>
    <property type="match status" value="1"/>
</dbReference>
<dbReference type="SUPFAM" id="SSF54211">
    <property type="entry name" value="Ribosomal protein S5 domain 2-like"/>
    <property type="match status" value="2"/>
</dbReference>
<dbReference type="SMART" id="SM00322">
    <property type="entry name" value="KH"/>
    <property type="match status" value="1"/>
</dbReference>
<dbReference type="InterPro" id="IPR020568">
    <property type="entry name" value="Ribosomal_Su5_D2-typ_SF"/>
</dbReference>
<feature type="domain" description="S1 motif" evidence="10">
    <location>
        <begin position="621"/>
        <end position="689"/>
    </location>
</feature>
<reference evidence="11 12" key="1">
    <citation type="submission" date="2015-09" db="EMBL/GenBank/DDBJ databases">
        <title>Draft genome sequence of a Caloramator mitchellensis, a moderate thermophile from the Great Artesian Basin of Australia.</title>
        <authorList>
            <person name="Patel B.K."/>
        </authorList>
    </citation>
    <scope>NUCLEOTIDE SEQUENCE [LARGE SCALE GENOMIC DNA]</scope>
    <source>
        <strain evidence="11 12">VF08</strain>
    </source>
</reference>
<dbReference type="CDD" id="cd04472">
    <property type="entry name" value="S1_PNPase"/>
    <property type="match status" value="1"/>
</dbReference>
<dbReference type="Pfam" id="PF00013">
    <property type="entry name" value="KH_1"/>
    <property type="match status" value="1"/>
</dbReference>
<dbReference type="GO" id="GO:0005829">
    <property type="term" value="C:cytosol"/>
    <property type="evidence" value="ECO:0007669"/>
    <property type="project" value="TreeGrafter"/>
</dbReference>
<comment type="similarity">
    <text evidence="2 9">Belongs to the polyribonucleotide nucleotidyltransferase family.</text>
</comment>
<name>A0A0R3K1Z7_CALMK</name>
<dbReference type="InterPro" id="IPR012340">
    <property type="entry name" value="NA-bd_OB-fold"/>
</dbReference>
<keyword evidence="12" id="KW-1185">Reference proteome</keyword>
<dbReference type="FunFam" id="3.30.230.70:FF:000002">
    <property type="entry name" value="Polyribonucleotide nucleotidyltransferase"/>
    <property type="match status" value="1"/>
</dbReference>
<dbReference type="SUPFAM" id="SSF50249">
    <property type="entry name" value="Nucleic acid-binding proteins"/>
    <property type="match status" value="1"/>
</dbReference>
<evidence type="ECO:0000256" key="8">
    <source>
        <dbReference type="ARBA" id="ARBA00022884"/>
    </source>
</evidence>
<dbReference type="STRING" id="908809.ABG79_01187"/>
<protein>
    <recommendedName>
        <fullName evidence="9">Polyribonucleotide nucleotidyltransferase</fullName>
        <ecNumber evidence="9">2.7.7.8</ecNumber>
    </recommendedName>
    <alternativeName>
        <fullName evidence="9">Polynucleotide phosphorylase</fullName>
        <shortName evidence="9">PNPase</shortName>
    </alternativeName>
</protein>
<dbReference type="PIRSF" id="PIRSF005499">
    <property type="entry name" value="PNPase"/>
    <property type="match status" value="1"/>
</dbReference>
<dbReference type="Pfam" id="PF03726">
    <property type="entry name" value="PNPase"/>
    <property type="match status" value="1"/>
</dbReference>
<comment type="caution">
    <text evidence="11">The sequence shown here is derived from an EMBL/GenBank/DDBJ whole genome shotgun (WGS) entry which is preliminary data.</text>
</comment>
<dbReference type="Pfam" id="PF00575">
    <property type="entry name" value="S1"/>
    <property type="match status" value="1"/>
</dbReference>
<keyword evidence="6 9" id="KW-0479">Metal-binding</keyword>
<dbReference type="GO" id="GO:0004654">
    <property type="term" value="F:polyribonucleotide nucleotidyltransferase activity"/>
    <property type="evidence" value="ECO:0007669"/>
    <property type="project" value="UniProtKB-UniRule"/>
</dbReference>
<keyword evidence="7 9" id="KW-0460">Magnesium</keyword>
<dbReference type="SUPFAM" id="SSF55666">
    <property type="entry name" value="Ribonuclease PH domain 2-like"/>
    <property type="match status" value="2"/>
</dbReference>
<dbReference type="InterPro" id="IPR015847">
    <property type="entry name" value="ExoRNase_PH_dom2"/>
</dbReference>
<comment type="subcellular location">
    <subcellularLocation>
        <location evidence="1 9">Cytoplasm</location>
    </subcellularLocation>
</comment>
<keyword evidence="3 9" id="KW-0963">Cytoplasm</keyword>
<comment type="catalytic activity">
    <reaction evidence="9">
        <text>RNA(n+1) + phosphate = RNA(n) + a ribonucleoside 5'-diphosphate</text>
        <dbReference type="Rhea" id="RHEA:22096"/>
        <dbReference type="Rhea" id="RHEA-COMP:14527"/>
        <dbReference type="Rhea" id="RHEA-COMP:17342"/>
        <dbReference type="ChEBI" id="CHEBI:43474"/>
        <dbReference type="ChEBI" id="CHEBI:57930"/>
        <dbReference type="ChEBI" id="CHEBI:140395"/>
        <dbReference type="EC" id="2.7.7.8"/>
    </reaction>
</comment>
<sequence>MQHIFEREVAGRKFKADIGKYALLSNGAVLFSYGDTVILATANASPEPKEGIDFFPLSVDYEERLYAIGKIPGGFIKREGKPTEKAILSARAIDRPIRPLFPKGYRNDVQIVCTVLSVDPDNPPEIAAMNAASLALCISDIPFEGPVSSVLVGRIDGKFIINPTSEQREKSDLHLIVSATKERVMMIEAGAKEMPEEDMFEAIMFGFKACQEINEFQDEITAQIGKEKVTPILYKVPDEIEVAVREYATEKLWEAMQHTDRIERQDSVDIVKEDVFEHFAEIFPEAEKDIDDVLYRIMKEHVRRMILEEKRRPDGRTFEEIRPLYSDVGILPRTHGSGLFQRGQTQVLTVATLGALGDVQILDGLGDEEFKRYMHHYNFPPYSTGEVKFLRGPGRREIGHGALAERALEPVIPSETEFPYTIRLVSEVLSSNGSTSQASVCASTLALMDAGVPIIRPVAGIAMGLVTNEDLTQAEILTDIQGIEDFFGDMDFKVAGTEKGITAIQVDTKIKGLPEETIKRAIHQARKARMEILKVMLDRIPEPRKELSKYAPRIISMMIDPEKIRDVIGPGGKTINKIIADTGVKIDIEDDGRLYISSPNPESGKMAQKIIEGITKEVQVGEFYLGRVNRITQFGAFIEILPGKEGLCHISKLAHERVNKVEDVVNIGDEVLVKVTEIDNLGRINLSRKDALPKPEATDENS</sequence>
<keyword evidence="5 9" id="KW-0548">Nucleotidyltransferase</keyword>
<dbReference type="SMART" id="SM00316">
    <property type="entry name" value="S1"/>
    <property type="match status" value="1"/>
</dbReference>
<dbReference type="CDD" id="cd11363">
    <property type="entry name" value="RNase_PH_PNPase_1"/>
    <property type="match status" value="1"/>
</dbReference>
<dbReference type="PROSITE" id="PS50084">
    <property type="entry name" value="KH_TYPE_1"/>
    <property type="match status" value="1"/>
</dbReference>
<evidence type="ECO:0000256" key="4">
    <source>
        <dbReference type="ARBA" id="ARBA00022679"/>
    </source>
</evidence>
<feature type="binding site" evidence="9">
    <location>
        <position position="491"/>
    </location>
    <ligand>
        <name>Mg(2+)</name>
        <dbReference type="ChEBI" id="CHEBI:18420"/>
    </ligand>
</feature>
<accession>A0A0R3K1Z7</accession>
<dbReference type="InterPro" id="IPR004087">
    <property type="entry name" value="KH_dom"/>
</dbReference>
<dbReference type="EMBL" id="LKHP01000005">
    <property type="protein sequence ID" value="KRQ86997.1"/>
    <property type="molecule type" value="Genomic_DNA"/>
</dbReference>
<comment type="cofactor">
    <cofactor evidence="9">
        <name>Mg(2+)</name>
        <dbReference type="ChEBI" id="CHEBI:18420"/>
    </cofactor>
</comment>
<dbReference type="Gene3D" id="2.40.50.140">
    <property type="entry name" value="Nucleic acid-binding proteins"/>
    <property type="match status" value="1"/>
</dbReference>
<dbReference type="FunFam" id="2.40.50.140:FF:000023">
    <property type="entry name" value="Polyribonucleotide nucleotidyltransferase"/>
    <property type="match status" value="1"/>
</dbReference>
<dbReference type="InterPro" id="IPR015848">
    <property type="entry name" value="PNPase_PH_RNA-bd_bac/org-type"/>
</dbReference>